<dbReference type="EMBL" id="JAMDMX010000033">
    <property type="protein sequence ID" value="MCY9693422.1"/>
    <property type="molecule type" value="Genomic_DNA"/>
</dbReference>
<comment type="caution">
    <text evidence="3">The sequence shown here is derived from an EMBL/GenBank/DDBJ whole genome shotgun (WGS) entry which is preliminary data.</text>
</comment>
<evidence type="ECO:0000313" key="4">
    <source>
        <dbReference type="Proteomes" id="UP001527099"/>
    </source>
</evidence>
<reference evidence="3 4" key="1">
    <citation type="submission" date="2022-05" db="EMBL/GenBank/DDBJ databases">
        <title>Genome Sequencing of Bee-Associated Microbes.</title>
        <authorList>
            <person name="Dunlap C."/>
        </authorList>
    </citation>
    <scope>NUCLEOTIDE SEQUENCE [LARGE SCALE GENOMIC DNA]</scope>
    <source>
        <strain evidence="3 4">NRRL B-14421</strain>
    </source>
</reference>
<dbReference type="PROSITE" id="PS51257">
    <property type="entry name" value="PROKAR_LIPOPROTEIN"/>
    <property type="match status" value="1"/>
</dbReference>
<feature type="signal peptide" evidence="2">
    <location>
        <begin position="1"/>
        <end position="24"/>
    </location>
</feature>
<proteinExistence type="predicted"/>
<sequence>MRKNNIILISVLLLVLSVAGCSGKAQPIAKKVAQASDAPNLVASAMSKCSSVQIPDNTEVNTNIDKDAGIFTVSWYDESKGKDVSISTHYNENDCSESVKSLVSKLIKDNSSSSSDKVSLTNNKDQSPNPRKLKVELTKDFLSSASKGKLVGIEFGIGASKKEIEQEWGIPDEIGHEDVEYYAYSDSFFYFWDHEKVGAIKLSLSKNELTSSDIERILGKPKFEGPDTEDGGYLLHYESGSYELFFSSESQSAPISNLVYKKLE</sequence>
<dbReference type="RefSeq" id="WP_268614981.1">
    <property type="nucleotide sequence ID" value="NZ_JAMDMX010000033.1"/>
</dbReference>
<dbReference type="Proteomes" id="UP001527099">
    <property type="component" value="Unassembled WGS sequence"/>
</dbReference>
<feature type="compositionally biased region" description="Low complexity" evidence="1">
    <location>
        <begin position="110"/>
        <end position="120"/>
    </location>
</feature>
<organism evidence="3 4">
    <name type="scientific">Paenibacillus alginolyticus</name>
    <dbReference type="NCBI Taxonomy" id="59839"/>
    <lineage>
        <taxon>Bacteria</taxon>
        <taxon>Bacillati</taxon>
        <taxon>Bacillota</taxon>
        <taxon>Bacilli</taxon>
        <taxon>Bacillales</taxon>
        <taxon>Paenibacillaceae</taxon>
        <taxon>Paenibacillus</taxon>
    </lineage>
</organism>
<dbReference type="InterPro" id="IPR025453">
    <property type="entry name" value="DUF4309"/>
</dbReference>
<accession>A0ABT4GB60</accession>
<name>A0ABT4GB60_9BACL</name>
<keyword evidence="4" id="KW-1185">Reference proteome</keyword>
<evidence type="ECO:0000256" key="2">
    <source>
        <dbReference type="SAM" id="SignalP"/>
    </source>
</evidence>
<protein>
    <submittedName>
        <fullName evidence="3">YjgB family protein</fullName>
    </submittedName>
</protein>
<feature type="chain" id="PRO_5046271395" evidence="2">
    <location>
        <begin position="25"/>
        <end position="264"/>
    </location>
</feature>
<dbReference type="Pfam" id="PF14172">
    <property type="entry name" value="DUF4309"/>
    <property type="match status" value="1"/>
</dbReference>
<keyword evidence="2" id="KW-0732">Signal</keyword>
<gene>
    <name evidence="3" type="ORF">M5X19_11030</name>
</gene>
<evidence type="ECO:0000256" key="1">
    <source>
        <dbReference type="SAM" id="MobiDB-lite"/>
    </source>
</evidence>
<evidence type="ECO:0000313" key="3">
    <source>
        <dbReference type="EMBL" id="MCY9693422.1"/>
    </source>
</evidence>
<feature type="region of interest" description="Disordered" evidence="1">
    <location>
        <begin position="110"/>
        <end position="131"/>
    </location>
</feature>